<dbReference type="Gene3D" id="2.170.140.10">
    <property type="entry name" value="Chitin binding domain"/>
    <property type="match status" value="1"/>
</dbReference>
<feature type="signal peptide" evidence="1">
    <location>
        <begin position="1"/>
        <end position="25"/>
    </location>
</feature>
<comment type="caution">
    <text evidence="3">The sequence shown here is derived from an EMBL/GenBank/DDBJ whole genome shotgun (WGS) entry which is preliminary data.</text>
</comment>
<evidence type="ECO:0000313" key="4">
    <source>
        <dbReference type="Proteomes" id="UP001233999"/>
    </source>
</evidence>
<dbReference type="Proteomes" id="UP001233999">
    <property type="component" value="Unassembled WGS sequence"/>
</dbReference>
<protein>
    <recommendedName>
        <fullName evidence="2">Chitin-binding type-2 domain-containing protein</fullName>
    </recommendedName>
</protein>
<reference evidence="3" key="1">
    <citation type="journal article" date="2023" name="IScience">
        <title>Live-bearing cockroach genome reveals convergent evolutionary mechanisms linked to viviparity in insects and beyond.</title>
        <authorList>
            <person name="Fouks B."/>
            <person name="Harrison M.C."/>
            <person name="Mikhailova A.A."/>
            <person name="Marchal E."/>
            <person name="English S."/>
            <person name="Carruthers M."/>
            <person name="Jennings E.C."/>
            <person name="Chiamaka E.L."/>
            <person name="Frigard R.A."/>
            <person name="Pippel M."/>
            <person name="Attardo G.M."/>
            <person name="Benoit J.B."/>
            <person name="Bornberg-Bauer E."/>
            <person name="Tobe S.S."/>
        </authorList>
    </citation>
    <scope>NUCLEOTIDE SEQUENCE</scope>
    <source>
        <strain evidence="3">Stay&amp;Tobe</strain>
    </source>
</reference>
<dbReference type="InterPro" id="IPR002557">
    <property type="entry name" value="Chitin-bd_dom"/>
</dbReference>
<name>A0AAD8E3B3_DIPPU</name>
<dbReference type="GO" id="GO:0008061">
    <property type="term" value="F:chitin binding"/>
    <property type="evidence" value="ECO:0007669"/>
    <property type="project" value="InterPro"/>
</dbReference>
<proteinExistence type="predicted"/>
<evidence type="ECO:0000313" key="3">
    <source>
        <dbReference type="EMBL" id="KAJ9575683.1"/>
    </source>
</evidence>
<sequence length="191" mass="21716">MSTHYCLLVYLICALLAGQFLGARAQTNEFKCSKAGTFADPSDCHGFYTCDKNLNAVHGSCTEFGRFDPVDTCVWETCSNPAPATTPHQHFHQLQQELQQLQNQHKPQLRQQAQTHYQPQYQYVLRKRSAAKELDITLIQKIVILTTLVGEILNLSKVLAHPWDISKNRQNNVKLEHVQSLLLLLHAPLLK</sequence>
<evidence type="ECO:0000259" key="2">
    <source>
        <dbReference type="PROSITE" id="PS50940"/>
    </source>
</evidence>
<keyword evidence="1" id="KW-0732">Signal</keyword>
<reference evidence="3" key="2">
    <citation type="submission" date="2023-05" db="EMBL/GenBank/DDBJ databases">
        <authorList>
            <person name="Fouks B."/>
        </authorList>
    </citation>
    <scope>NUCLEOTIDE SEQUENCE</scope>
    <source>
        <strain evidence="3">Stay&amp;Tobe</strain>
        <tissue evidence="3">Testes</tissue>
    </source>
</reference>
<gene>
    <name evidence="3" type="ORF">L9F63_007442</name>
</gene>
<evidence type="ECO:0000256" key="1">
    <source>
        <dbReference type="SAM" id="SignalP"/>
    </source>
</evidence>
<dbReference type="EMBL" id="JASPKZ010009823">
    <property type="protein sequence ID" value="KAJ9575683.1"/>
    <property type="molecule type" value="Genomic_DNA"/>
</dbReference>
<feature type="domain" description="Chitin-binding type-2" evidence="2">
    <location>
        <begin position="29"/>
        <end position="75"/>
    </location>
</feature>
<dbReference type="InterPro" id="IPR036508">
    <property type="entry name" value="Chitin-bd_dom_sf"/>
</dbReference>
<dbReference type="SUPFAM" id="SSF57625">
    <property type="entry name" value="Invertebrate chitin-binding proteins"/>
    <property type="match status" value="1"/>
</dbReference>
<dbReference type="GO" id="GO:0005576">
    <property type="term" value="C:extracellular region"/>
    <property type="evidence" value="ECO:0007669"/>
    <property type="project" value="InterPro"/>
</dbReference>
<dbReference type="AlphaFoldDB" id="A0AAD8E3B3"/>
<dbReference type="PROSITE" id="PS50940">
    <property type="entry name" value="CHIT_BIND_II"/>
    <property type="match status" value="1"/>
</dbReference>
<keyword evidence="4" id="KW-1185">Reference proteome</keyword>
<accession>A0AAD8E3B3</accession>
<organism evidence="3 4">
    <name type="scientific">Diploptera punctata</name>
    <name type="common">Pacific beetle cockroach</name>
    <dbReference type="NCBI Taxonomy" id="6984"/>
    <lineage>
        <taxon>Eukaryota</taxon>
        <taxon>Metazoa</taxon>
        <taxon>Ecdysozoa</taxon>
        <taxon>Arthropoda</taxon>
        <taxon>Hexapoda</taxon>
        <taxon>Insecta</taxon>
        <taxon>Pterygota</taxon>
        <taxon>Neoptera</taxon>
        <taxon>Polyneoptera</taxon>
        <taxon>Dictyoptera</taxon>
        <taxon>Blattodea</taxon>
        <taxon>Blaberoidea</taxon>
        <taxon>Blaberidae</taxon>
        <taxon>Diplopterinae</taxon>
        <taxon>Diploptera</taxon>
    </lineage>
</organism>
<feature type="chain" id="PRO_5042116930" description="Chitin-binding type-2 domain-containing protein" evidence="1">
    <location>
        <begin position="26"/>
        <end position="191"/>
    </location>
</feature>